<feature type="domain" description="Calponin-homology (CH)" evidence="4">
    <location>
        <begin position="614"/>
        <end position="733"/>
    </location>
</feature>
<dbReference type="PROSITE" id="PS50021">
    <property type="entry name" value="CH"/>
    <property type="match status" value="1"/>
</dbReference>
<dbReference type="Pfam" id="PF13855">
    <property type="entry name" value="LRR_8"/>
    <property type="match status" value="2"/>
</dbReference>
<evidence type="ECO:0000313" key="5">
    <source>
        <dbReference type="EMBL" id="CAH0603415.1"/>
    </source>
</evidence>
<protein>
    <recommendedName>
        <fullName evidence="4">Calponin-homology (CH) domain-containing protein</fullName>
    </recommendedName>
</protein>
<organism evidence="5 6">
    <name type="scientific">Chrysodeixis includens</name>
    <name type="common">Soybean looper</name>
    <name type="synonym">Pseudoplusia includens</name>
    <dbReference type="NCBI Taxonomy" id="689277"/>
    <lineage>
        <taxon>Eukaryota</taxon>
        <taxon>Metazoa</taxon>
        <taxon>Ecdysozoa</taxon>
        <taxon>Arthropoda</taxon>
        <taxon>Hexapoda</taxon>
        <taxon>Insecta</taxon>
        <taxon>Pterygota</taxon>
        <taxon>Neoptera</taxon>
        <taxon>Endopterygota</taxon>
        <taxon>Lepidoptera</taxon>
        <taxon>Glossata</taxon>
        <taxon>Ditrysia</taxon>
        <taxon>Noctuoidea</taxon>
        <taxon>Noctuidae</taxon>
        <taxon>Plusiinae</taxon>
        <taxon>Chrysodeixis</taxon>
    </lineage>
</organism>
<gene>
    <name evidence="5" type="ORF">CINC_LOCUS10656</name>
</gene>
<name>A0A9P0BYV8_CHRIL</name>
<sequence length="939" mass="104629">MAVLGPCVSVNMNGHNNIHSQLTKSLERILEDAYLSGELKLSGRKLREFPKPVKYDLSDTVVADLSKNRFSELPDEVTSYVYLEKLLLSQNIIRTVPNAVGGLQSLTYLDLSSNQLTELPREVCQMPLQVLLLPDNMLSTLPKEIGKMASLAELDVSNNRLTQVPMTLGDCAGLRALDLSNNQLGLLPLQITYLRLEHLDVSCNCISSLPLELRNMNTLVTLNLDNNPLVSPPTTICMRGRVHIFKYLENMANKDSLPAHRRVDDTRRSAKHSSYINNSPTQGTTHQITSGNATIDCLRHKPRHVVDSGYSTDGVDKRWSNDGSGDMGGGSGRSTPSTPSTLSPGAALSRAQSLSSETPLAPLTPLLTGVRISPDGNMSNGDDKSKLAHQQTYRQYKEALRQQRQQDIYRPRTDQPSPELDSSPHSQTHSPIHHSPVNGYSSNVSPSLYKTASSNSSTLTNTSSPNLSQVPNSPLLHSTPRRFQNQSNQNGNGVPEKQEENKRPVQKVVPSRNVNKMYTNVNGNVEYNGRVNGQSDAYIKPTSPSKSPTNTLGYNSIGKSSIPRQVNGDNAKLLTTSVSYLKGAAPKPPGKMAWNKDTPPDKLSFTMKREFDKQKEELDLLQQLRSIIESRLKMSLPEQLSAVLCDGVVLCHLANHVRPRSVASVHVPSPAQPKLTMARCRRNVDNFLEACRKIGVEEEVICSPEDILGPLDSDAGHSVAPLARTVAALLTHATPHAKDITTSPCHTYPQTHDDCGGREYYANEAHDSSLEVNYYQRQLRRYSEERFVSNFNFSDHNQHYTIDESEEYLNTENNNTDADNAHYSPVYGTNELRNRGPYYQTNRVQFVMPFCKEDHVLKSDNFEIYDTDVVDFPIEVRQEEVDPERYDRGKMNLDIQNNLNSVICTETDAPKEVENRVLFTCLCLGTFFVSTILLIMYPL</sequence>
<feature type="compositionally biased region" description="Low complexity" evidence="3">
    <location>
        <begin position="353"/>
        <end position="368"/>
    </location>
</feature>
<dbReference type="EMBL" id="LR824007">
    <property type="protein sequence ID" value="CAH0603415.1"/>
    <property type="molecule type" value="Genomic_DNA"/>
</dbReference>
<feature type="compositionally biased region" description="Low complexity" evidence="3">
    <location>
        <begin position="453"/>
        <end position="468"/>
    </location>
</feature>
<feature type="region of interest" description="Disordered" evidence="3">
    <location>
        <begin position="305"/>
        <end position="514"/>
    </location>
</feature>
<feature type="compositionally biased region" description="Basic and acidic residues" evidence="3">
    <location>
        <begin position="258"/>
        <end position="268"/>
    </location>
</feature>
<feature type="compositionally biased region" description="Polar residues" evidence="3">
    <location>
        <begin position="272"/>
        <end position="288"/>
    </location>
</feature>
<dbReference type="OrthoDB" id="6149831at2759"/>
<evidence type="ECO:0000256" key="2">
    <source>
        <dbReference type="ARBA" id="ARBA00022737"/>
    </source>
</evidence>
<dbReference type="SMART" id="SM00369">
    <property type="entry name" value="LRR_TYP"/>
    <property type="match status" value="4"/>
</dbReference>
<reference evidence="5" key="1">
    <citation type="submission" date="2021-12" db="EMBL/GenBank/DDBJ databases">
        <authorList>
            <person name="King R."/>
        </authorList>
    </citation>
    <scope>NUCLEOTIDE SEQUENCE</scope>
</reference>
<feature type="compositionally biased region" description="Polar residues" evidence="3">
    <location>
        <begin position="438"/>
        <end position="452"/>
    </location>
</feature>
<dbReference type="InterPro" id="IPR050216">
    <property type="entry name" value="LRR_domain-containing"/>
</dbReference>
<dbReference type="InterPro" id="IPR036872">
    <property type="entry name" value="CH_dom_sf"/>
</dbReference>
<dbReference type="SMART" id="SM00033">
    <property type="entry name" value="CH"/>
    <property type="match status" value="1"/>
</dbReference>
<dbReference type="PRINTS" id="PR00019">
    <property type="entry name" value="LEURICHRPT"/>
</dbReference>
<dbReference type="Proteomes" id="UP001154114">
    <property type="component" value="Chromosome 4"/>
</dbReference>
<dbReference type="SUPFAM" id="SSF47576">
    <property type="entry name" value="Calponin-homology domain, CH-domain"/>
    <property type="match status" value="1"/>
</dbReference>
<feature type="region of interest" description="Disordered" evidence="3">
    <location>
        <begin position="540"/>
        <end position="563"/>
    </location>
</feature>
<dbReference type="InterPro" id="IPR032675">
    <property type="entry name" value="LRR_dom_sf"/>
</dbReference>
<dbReference type="InterPro" id="IPR001611">
    <property type="entry name" value="Leu-rich_rpt"/>
</dbReference>
<dbReference type="PANTHER" id="PTHR48051:SF21">
    <property type="entry name" value="CALPONIN-HOMOLOGY (CH) DOMAIN-CONTAINING PROTEIN"/>
    <property type="match status" value="1"/>
</dbReference>
<evidence type="ECO:0000256" key="3">
    <source>
        <dbReference type="SAM" id="MobiDB-lite"/>
    </source>
</evidence>
<evidence type="ECO:0000313" key="6">
    <source>
        <dbReference type="Proteomes" id="UP001154114"/>
    </source>
</evidence>
<dbReference type="Gene3D" id="3.80.10.10">
    <property type="entry name" value="Ribonuclease Inhibitor"/>
    <property type="match status" value="2"/>
</dbReference>
<dbReference type="AlphaFoldDB" id="A0A9P0BYV8"/>
<feature type="region of interest" description="Disordered" evidence="3">
    <location>
        <begin position="258"/>
        <end position="288"/>
    </location>
</feature>
<dbReference type="Pfam" id="PF00307">
    <property type="entry name" value="CH"/>
    <property type="match status" value="1"/>
</dbReference>
<dbReference type="SUPFAM" id="SSF52058">
    <property type="entry name" value="L domain-like"/>
    <property type="match status" value="1"/>
</dbReference>
<dbReference type="GO" id="GO:0005737">
    <property type="term" value="C:cytoplasm"/>
    <property type="evidence" value="ECO:0007669"/>
    <property type="project" value="TreeGrafter"/>
</dbReference>
<accession>A0A9P0BYV8</accession>
<evidence type="ECO:0000256" key="1">
    <source>
        <dbReference type="ARBA" id="ARBA00022614"/>
    </source>
</evidence>
<keyword evidence="6" id="KW-1185">Reference proteome</keyword>
<keyword evidence="2" id="KW-0677">Repeat</keyword>
<feature type="compositionally biased region" description="Polar residues" evidence="3">
    <location>
        <begin position="469"/>
        <end position="492"/>
    </location>
</feature>
<feature type="compositionally biased region" description="Polar residues" evidence="3">
    <location>
        <begin position="542"/>
        <end position="563"/>
    </location>
</feature>
<keyword evidence="1" id="KW-0433">Leucine-rich repeat</keyword>
<dbReference type="InterPro" id="IPR003591">
    <property type="entry name" value="Leu-rich_rpt_typical-subtyp"/>
</dbReference>
<dbReference type="Gene3D" id="1.10.418.10">
    <property type="entry name" value="Calponin-like domain"/>
    <property type="match status" value="1"/>
</dbReference>
<dbReference type="PROSITE" id="PS51450">
    <property type="entry name" value="LRR"/>
    <property type="match status" value="2"/>
</dbReference>
<dbReference type="InterPro" id="IPR001715">
    <property type="entry name" value="CH_dom"/>
</dbReference>
<dbReference type="CDD" id="cd21205">
    <property type="entry name" value="CH_LRCH"/>
    <property type="match status" value="1"/>
</dbReference>
<feature type="compositionally biased region" description="Low complexity" evidence="3">
    <location>
        <begin position="333"/>
        <end position="345"/>
    </location>
</feature>
<dbReference type="PANTHER" id="PTHR48051">
    <property type="match status" value="1"/>
</dbReference>
<proteinExistence type="predicted"/>
<evidence type="ECO:0000259" key="4">
    <source>
        <dbReference type="PROSITE" id="PS50021"/>
    </source>
</evidence>
<dbReference type="SMART" id="SM00364">
    <property type="entry name" value="LRR_BAC"/>
    <property type="match status" value="3"/>
</dbReference>